<accession>A0A7C9A3T1</accession>
<sequence>MAPDHVAARERPKRTQLARMISLLAPERWKYERRYTNIKHTTAATTTDTITLPSHSGTPPGFLSKRTAVPMSTPIIRRIAPAETTVGTDKAISNVANLSGFGSRRGDNVASRSPYEKAGVASQTSGIYDEPTL</sequence>
<reference evidence="2" key="2">
    <citation type="submission" date="2020-07" db="EMBL/GenBank/DDBJ databases">
        <authorList>
            <person name="Vera ALvarez R."/>
            <person name="Arias-Moreno D.M."/>
            <person name="Jimenez-Jacinto V."/>
            <person name="Jimenez-Bremont J.F."/>
            <person name="Swaminathan K."/>
            <person name="Moose S.P."/>
            <person name="Guerrero-Gonzalez M.L."/>
            <person name="Marino-Ramirez L."/>
            <person name="Landsman D."/>
            <person name="Rodriguez-Kessler M."/>
            <person name="Delgado-Sanchez P."/>
        </authorList>
    </citation>
    <scope>NUCLEOTIDE SEQUENCE</scope>
    <source>
        <tissue evidence="2">Cladode</tissue>
    </source>
</reference>
<reference evidence="2" key="1">
    <citation type="journal article" date="2013" name="J. Plant Res.">
        <title>Effect of fungi and light on seed germination of three Opuntia species from semiarid lands of central Mexico.</title>
        <authorList>
            <person name="Delgado-Sanchez P."/>
            <person name="Jimenez-Bremont J.F."/>
            <person name="Guerrero-Gonzalez Mde L."/>
            <person name="Flores J."/>
        </authorList>
    </citation>
    <scope>NUCLEOTIDE SEQUENCE</scope>
    <source>
        <tissue evidence="2">Cladode</tissue>
    </source>
</reference>
<feature type="region of interest" description="Disordered" evidence="1">
    <location>
        <begin position="46"/>
        <end position="66"/>
    </location>
</feature>
<feature type="region of interest" description="Disordered" evidence="1">
    <location>
        <begin position="100"/>
        <end position="133"/>
    </location>
</feature>
<evidence type="ECO:0000313" key="2">
    <source>
        <dbReference type="EMBL" id="MBA4657290.1"/>
    </source>
</evidence>
<evidence type="ECO:0000256" key="1">
    <source>
        <dbReference type="SAM" id="MobiDB-lite"/>
    </source>
</evidence>
<proteinExistence type="predicted"/>
<dbReference type="EMBL" id="GISG01195744">
    <property type="protein sequence ID" value="MBA4657290.1"/>
    <property type="molecule type" value="Transcribed_RNA"/>
</dbReference>
<protein>
    <submittedName>
        <fullName evidence="2">Uncharacterized protein</fullName>
    </submittedName>
</protein>
<dbReference type="AlphaFoldDB" id="A0A7C9A3T1"/>
<name>A0A7C9A3T1_OPUST</name>
<organism evidence="2">
    <name type="scientific">Opuntia streptacantha</name>
    <name type="common">Prickly pear cactus</name>
    <name type="synonym">Opuntia cardona</name>
    <dbReference type="NCBI Taxonomy" id="393608"/>
    <lineage>
        <taxon>Eukaryota</taxon>
        <taxon>Viridiplantae</taxon>
        <taxon>Streptophyta</taxon>
        <taxon>Embryophyta</taxon>
        <taxon>Tracheophyta</taxon>
        <taxon>Spermatophyta</taxon>
        <taxon>Magnoliopsida</taxon>
        <taxon>eudicotyledons</taxon>
        <taxon>Gunneridae</taxon>
        <taxon>Pentapetalae</taxon>
        <taxon>Caryophyllales</taxon>
        <taxon>Cactineae</taxon>
        <taxon>Cactaceae</taxon>
        <taxon>Opuntioideae</taxon>
        <taxon>Opuntia</taxon>
    </lineage>
</organism>